<dbReference type="Pfam" id="PF03171">
    <property type="entry name" value="2OG-FeII_Oxy"/>
    <property type="match status" value="1"/>
</dbReference>
<keyword evidence="2 5" id="KW-0479">Metal-binding</keyword>
<organism evidence="7 8">
    <name type="scientific">Ziziphus jujuba</name>
    <name type="common">Chinese jujube</name>
    <name type="synonym">Ziziphus sativa</name>
    <dbReference type="NCBI Taxonomy" id="326968"/>
    <lineage>
        <taxon>Eukaryota</taxon>
        <taxon>Viridiplantae</taxon>
        <taxon>Streptophyta</taxon>
        <taxon>Embryophyta</taxon>
        <taxon>Tracheophyta</taxon>
        <taxon>Spermatophyta</taxon>
        <taxon>Magnoliopsida</taxon>
        <taxon>eudicotyledons</taxon>
        <taxon>Gunneridae</taxon>
        <taxon>Pentapetalae</taxon>
        <taxon>rosids</taxon>
        <taxon>fabids</taxon>
        <taxon>Rosales</taxon>
        <taxon>Rhamnaceae</taxon>
        <taxon>Paliureae</taxon>
        <taxon>Ziziphus</taxon>
    </lineage>
</organism>
<dbReference type="InterPro" id="IPR005123">
    <property type="entry name" value="Oxoglu/Fe-dep_dioxygenase_dom"/>
</dbReference>
<sequence length="372" mass="41906">MVVTDSDEIHSESQKKYDRISELKAFDESKIGVKGLVDAGVQKIPRIFIHDKIQLEDKASSGDSKFSIPVINFEGVNENKSLRNEIAKKVGEACENWGFFQIVNHGISSNTLDRMIEGVRGFHDQDPEVKEKFYSRDYETGKMIYNTNHELFQSPFANWRDSMYCSMAPTPPDPQDIAEVCRDIVIEYSDKIMKLGLSILELLSEALGLNPNYLRDQMGCAEGLFVVGHYYPACPEPELTLGIKEHSDSSFFTVLLQDQSGGLQIRHQNHWVNATPIPGALIVNIGDALQLITNNKFKSVVHRVLSKNVGPRMSCAVIFRSDLKNEKVYGPIKELLSEENPAVYKETTLKNYLTQNYLKGLDGSSGLDFFKL</sequence>
<dbReference type="RefSeq" id="XP_060672013.1">
    <property type="nucleotide sequence ID" value="XM_060816030.1"/>
</dbReference>
<evidence type="ECO:0000256" key="3">
    <source>
        <dbReference type="ARBA" id="ARBA00023002"/>
    </source>
</evidence>
<comment type="similarity">
    <text evidence="1 5">Belongs to the iron/ascorbate-dependent oxidoreductase family.</text>
</comment>
<dbReference type="InterPro" id="IPR044861">
    <property type="entry name" value="IPNS-like_FE2OG_OXY"/>
</dbReference>
<dbReference type="SUPFAM" id="SSF51197">
    <property type="entry name" value="Clavaminate synthase-like"/>
    <property type="match status" value="1"/>
</dbReference>
<proteinExistence type="inferred from homology"/>
<keyword evidence="4 5" id="KW-0408">Iron</keyword>
<dbReference type="InterPro" id="IPR026992">
    <property type="entry name" value="DIOX_N"/>
</dbReference>
<accession>A0ABM4A5K6</accession>
<dbReference type="PANTHER" id="PTHR10209">
    <property type="entry name" value="OXIDOREDUCTASE, 2OG-FE II OXYGENASE FAMILY PROTEIN"/>
    <property type="match status" value="1"/>
</dbReference>
<protein>
    <submittedName>
        <fullName evidence="8">1-aminocyclopropane-1-carboxylate oxidase homolog 1-like</fullName>
    </submittedName>
</protein>
<evidence type="ECO:0000313" key="7">
    <source>
        <dbReference type="Proteomes" id="UP001652623"/>
    </source>
</evidence>
<evidence type="ECO:0000256" key="4">
    <source>
        <dbReference type="ARBA" id="ARBA00023004"/>
    </source>
</evidence>
<dbReference type="InterPro" id="IPR027443">
    <property type="entry name" value="IPNS-like_sf"/>
</dbReference>
<keyword evidence="7" id="KW-1185">Reference proteome</keyword>
<keyword evidence="3 5" id="KW-0560">Oxidoreductase</keyword>
<gene>
    <name evidence="8" type="primary">LOC107422819</name>
</gene>
<feature type="domain" description="Fe2OG dioxygenase" evidence="6">
    <location>
        <begin position="220"/>
        <end position="321"/>
    </location>
</feature>
<name>A0ABM4A5K6_ZIZJJ</name>
<dbReference type="PROSITE" id="PS51471">
    <property type="entry name" value="FE2OG_OXY"/>
    <property type="match status" value="1"/>
</dbReference>
<dbReference type="Proteomes" id="UP001652623">
    <property type="component" value="Chromosome 3"/>
</dbReference>
<dbReference type="Gene3D" id="2.60.120.330">
    <property type="entry name" value="B-lactam Antibiotic, Isopenicillin N Synthase, Chain"/>
    <property type="match status" value="1"/>
</dbReference>
<evidence type="ECO:0000259" key="6">
    <source>
        <dbReference type="PROSITE" id="PS51471"/>
    </source>
</evidence>
<dbReference type="Pfam" id="PF14226">
    <property type="entry name" value="DIOX_N"/>
    <property type="match status" value="1"/>
</dbReference>
<dbReference type="GeneID" id="107422819"/>
<evidence type="ECO:0000313" key="8">
    <source>
        <dbReference type="RefSeq" id="XP_060672013.1"/>
    </source>
</evidence>
<evidence type="ECO:0000256" key="5">
    <source>
        <dbReference type="RuleBase" id="RU003682"/>
    </source>
</evidence>
<reference evidence="8" key="1">
    <citation type="submission" date="2025-08" db="UniProtKB">
        <authorList>
            <consortium name="RefSeq"/>
        </authorList>
    </citation>
    <scope>IDENTIFICATION</scope>
    <source>
        <tissue evidence="8">Seedling</tissue>
    </source>
</reference>
<evidence type="ECO:0000256" key="2">
    <source>
        <dbReference type="ARBA" id="ARBA00022723"/>
    </source>
</evidence>
<dbReference type="PANTHER" id="PTHR10209:SF884">
    <property type="entry name" value="1-AMINOCYCLOPROPANE-1-CARBOXYLATE OXIDASE HOMOLOG 1-LIKE"/>
    <property type="match status" value="1"/>
</dbReference>
<evidence type="ECO:0000256" key="1">
    <source>
        <dbReference type="ARBA" id="ARBA00008056"/>
    </source>
</evidence>